<protein>
    <submittedName>
        <fullName evidence="2">Purine-binding chemotaxis protein CheW</fullName>
    </submittedName>
</protein>
<keyword evidence="3" id="KW-1185">Reference proteome</keyword>
<dbReference type="Gene3D" id="2.30.30.40">
    <property type="entry name" value="SH3 Domains"/>
    <property type="match status" value="1"/>
</dbReference>
<evidence type="ECO:0000259" key="1">
    <source>
        <dbReference type="PROSITE" id="PS50851"/>
    </source>
</evidence>
<sequence length="147" mass="15477">MSELLVMSMLAERRCALRAGDVGSVIEAGTIAPVPRAPAHVIGITALRSQAMTVIDCRIAIGKEPSQFPCDSHLAIVEVEGHSYALRLDQIDDIGIAQSDLAPVPGGSGDDWNRVSHGMIETDRGPALLLNVAQLIAGTQENLEVAA</sequence>
<dbReference type="STRING" id="476157.GCA_001663155_02406"/>
<proteinExistence type="predicted"/>
<dbReference type="InterPro" id="IPR036061">
    <property type="entry name" value="CheW-like_dom_sf"/>
</dbReference>
<dbReference type="Gene3D" id="2.40.50.180">
    <property type="entry name" value="CheA-289, Domain 4"/>
    <property type="match status" value="1"/>
</dbReference>
<dbReference type="SMART" id="SM00260">
    <property type="entry name" value="CheW"/>
    <property type="match status" value="1"/>
</dbReference>
<feature type="domain" description="CheW-like" evidence="1">
    <location>
        <begin position="1"/>
        <end position="141"/>
    </location>
</feature>
<dbReference type="PROSITE" id="PS50851">
    <property type="entry name" value="CHEW"/>
    <property type="match status" value="1"/>
</dbReference>
<dbReference type="EMBL" id="VLLK01000001">
    <property type="protein sequence ID" value="TWJ09314.1"/>
    <property type="molecule type" value="Genomic_DNA"/>
</dbReference>
<gene>
    <name evidence="2" type="ORF">JN10_0945</name>
</gene>
<dbReference type="PANTHER" id="PTHR22617:SF23">
    <property type="entry name" value="CHEMOTAXIS PROTEIN CHEW"/>
    <property type="match status" value="1"/>
</dbReference>
<dbReference type="RefSeq" id="WP_067601599.1">
    <property type="nucleotide sequence ID" value="NZ_CP015963.1"/>
</dbReference>
<name>A0A562UUK2_9SPHN</name>
<accession>A0A562UUK2</accession>
<dbReference type="InterPro" id="IPR039315">
    <property type="entry name" value="CheW"/>
</dbReference>
<dbReference type="GO" id="GO:0007165">
    <property type="term" value="P:signal transduction"/>
    <property type="evidence" value="ECO:0007669"/>
    <property type="project" value="InterPro"/>
</dbReference>
<dbReference type="InterPro" id="IPR002545">
    <property type="entry name" value="CheW-lke_dom"/>
</dbReference>
<evidence type="ECO:0000313" key="2">
    <source>
        <dbReference type="EMBL" id="TWJ09314.1"/>
    </source>
</evidence>
<reference evidence="2 3" key="1">
    <citation type="submission" date="2019-07" db="EMBL/GenBank/DDBJ databases">
        <title>Genomic Encyclopedia of Archaeal and Bacterial Type Strains, Phase II (KMG-II): from individual species to whole genera.</title>
        <authorList>
            <person name="Goeker M."/>
        </authorList>
    </citation>
    <scope>NUCLEOTIDE SEQUENCE [LARGE SCALE GENOMIC DNA]</scope>
    <source>
        <strain evidence="2 3">ATCC BAA-2084</strain>
    </source>
</reference>
<dbReference type="AlphaFoldDB" id="A0A562UUK2"/>
<dbReference type="Pfam" id="PF01584">
    <property type="entry name" value="CheW"/>
    <property type="match status" value="1"/>
</dbReference>
<organism evidence="2 3">
    <name type="scientific">Altererythrobacter ishigakiensis</name>
    <dbReference type="NCBI Taxonomy" id="476157"/>
    <lineage>
        <taxon>Bacteria</taxon>
        <taxon>Pseudomonadati</taxon>
        <taxon>Pseudomonadota</taxon>
        <taxon>Alphaproteobacteria</taxon>
        <taxon>Sphingomonadales</taxon>
        <taxon>Erythrobacteraceae</taxon>
        <taxon>Altererythrobacter</taxon>
    </lineage>
</organism>
<dbReference type="GO" id="GO:0005829">
    <property type="term" value="C:cytosol"/>
    <property type="evidence" value="ECO:0007669"/>
    <property type="project" value="TreeGrafter"/>
</dbReference>
<dbReference type="SUPFAM" id="SSF50341">
    <property type="entry name" value="CheW-like"/>
    <property type="match status" value="1"/>
</dbReference>
<dbReference type="Proteomes" id="UP000320547">
    <property type="component" value="Unassembled WGS sequence"/>
</dbReference>
<dbReference type="GO" id="GO:0006935">
    <property type="term" value="P:chemotaxis"/>
    <property type="evidence" value="ECO:0007669"/>
    <property type="project" value="InterPro"/>
</dbReference>
<evidence type="ECO:0000313" key="3">
    <source>
        <dbReference type="Proteomes" id="UP000320547"/>
    </source>
</evidence>
<dbReference type="PANTHER" id="PTHR22617">
    <property type="entry name" value="CHEMOTAXIS SENSOR HISTIDINE KINASE-RELATED"/>
    <property type="match status" value="1"/>
</dbReference>
<dbReference type="OrthoDB" id="7390823at2"/>
<comment type="caution">
    <text evidence="2">The sequence shown here is derived from an EMBL/GenBank/DDBJ whole genome shotgun (WGS) entry which is preliminary data.</text>
</comment>